<dbReference type="STRING" id="1434110.MSHOH_1512"/>
<name>A0A0E3WTK0_9EURY</name>
<gene>
    <name evidence="2" type="ORF">MSHOH_1512</name>
</gene>
<dbReference type="PATRIC" id="fig|1434110.4.peg.1893"/>
<dbReference type="InterPro" id="IPR018771">
    <property type="entry name" value="PocR_dom"/>
</dbReference>
<dbReference type="GO" id="GO:0016301">
    <property type="term" value="F:kinase activity"/>
    <property type="evidence" value="ECO:0007669"/>
    <property type="project" value="UniProtKB-KW"/>
</dbReference>
<sequence>MTHFNLPDRDEIKIQMKKRIAELEEINQDLRADNMVPNRNITRSKRAEEASSRNEQCVRLKLENDLSPSQKIDLLDLAEIIDVQTIQPLMDDFYKLTHIPIGLNDLKGSVLAGVGWQDICTRFHRVHPETCKHCVESNINLSSGITPGEFKMYKCKNNMWDVVTPIMVGD</sequence>
<evidence type="ECO:0000259" key="1">
    <source>
        <dbReference type="Pfam" id="PF10114"/>
    </source>
</evidence>
<evidence type="ECO:0000313" key="3">
    <source>
        <dbReference type="Proteomes" id="UP000033101"/>
    </source>
</evidence>
<evidence type="ECO:0000313" key="2">
    <source>
        <dbReference type="EMBL" id="AKB77995.1"/>
    </source>
</evidence>
<dbReference type="Pfam" id="PF10114">
    <property type="entry name" value="PocR"/>
    <property type="match status" value="1"/>
</dbReference>
<keyword evidence="2" id="KW-0808">Transferase</keyword>
<reference evidence="2 3" key="1">
    <citation type="submission" date="2014-07" db="EMBL/GenBank/DDBJ databases">
        <title>Methanogenic archaea and the global carbon cycle.</title>
        <authorList>
            <person name="Henriksen J.R."/>
            <person name="Luke J."/>
            <person name="Reinhart S."/>
            <person name="Benedict M.N."/>
            <person name="Youngblut N.D."/>
            <person name="Metcalf M.E."/>
            <person name="Whitaker R.J."/>
            <person name="Metcalf W.W."/>
        </authorList>
    </citation>
    <scope>NUCLEOTIDE SEQUENCE [LARGE SCALE GENOMIC DNA]</scope>
    <source>
        <strain evidence="2 3">HB-1</strain>
    </source>
</reference>
<keyword evidence="3" id="KW-1185">Reference proteome</keyword>
<dbReference type="AlphaFoldDB" id="A0A0E3WTK0"/>
<accession>A0A0E3WTK0</accession>
<dbReference type="Proteomes" id="UP000033101">
    <property type="component" value="Chromosome"/>
</dbReference>
<dbReference type="EMBL" id="CP009516">
    <property type="protein sequence ID" value="AKB77995.1"/>
    <property type="molecule type" value="Genomic_DNA"/>
</dbReference>
<dbReference type="OrthoDB" id="142585at2157"/>
<dbReference type="HOGENOM" id="CLU_1567153_0_0_2"/>
<protein>
    <submittedName>
        <fullName evidence="2">Sensory transduction histidine kinase</fullName>
    </submittedName>
</protein>
<feature type="domain" description="PocR" evidence="1">
    <location>
        <begin position="79"/>
        <end position="170"/>
    </location>
</feature>
<organism evidence="2 3">
    <name type="scientific">Methanosarcina horonobensis HB-1 = JCM 15518</name>
    <dbReference type="NCBI Taxonomy" id="1434110"/>
    <lineage>
        <taxon>Archaea</taxon>
        <taxon>Methanobacteriati</taxon>
        <taxon>Methanobacteriota</taxon>
        <taxon>Stenosarchaea group</taxon>
        <taxon>Methanomicrobia</taxon>
        <taxon>Methanosarcinales</taxon>
        <taxon>Methanosarcinaceae</taxon>
        <taxon>Methanosarcina</taxon>
    </lineage>
</organism>
<proteinExistence type="predicted"/>
<keyword evidence="2" id="KW-0418">Kinase</keyword>
<dbReference type="KEGG" id="mhor:MSHOH_1512"/>